<dbReference type="KEGG" id="vg:10326698"/>
<protein>
    <submittedName>
        <fullName evidence="1">Restriction enzyme type II R/M system 1</fullName>
    </submittedName>
</protein>
<dbReference type="GO" id="GO:0009307">
    <property type="term" value="P:DNA restriction-modification system"/>
    <property type="evidence" value="ECO:0007669"/>
    <property type="project" value="InterPro"/>
</dbReference>
<dbReference type="GO" id="GO:0003677">
    <property type="term" value="F:DNA binding"/>
    <property type="evidence" value="ECO:0007669"/>
    <property type="project" value="InterPro"/>
</dbReference>
<evidence type="ECO:0000313" key="2">
    <source>
        <dbReference type="Proteomes" id="UP000006524"/>
    </source>
</evidence>
<dbReference type="Proteomes" id="UP000006524">
    <property type="component" value="Segment"/>
</dbReference>
<dbReference type="EMBL" id="GU071095">
    <property type="protein sequence ID" value="ADO97408.1"/>
    <property type="molecule type" value="Genomic_DNA"/>
</dbReference>
<gene>
    <name evidence="1" type="ORF">SSM2_066</name>
</gene>
<name>E3SIW0_9CAUD</name>
<dbReference type="OrthoDB" id="16972at10239"/>
<organism evidence="1 2">
    <name type="scientific">Synechococcus phage S-SM2</name>
    <dbReference type="NCBI Taxonomy" id="444860"/>
    <lineage>
        <taxon>Viruses</taxon>
        <taxon>Duplodnaviria</taxon>
        <taxon>Heunggongvirae</taxon>
        <taxon>Uroviricota</taxon>
        <taxon>Caudoviricetes</taxon>
        <taxon>Pantevenvirales</taxon>
        <taxon>Kyanoviridae</taxon>
        <taxon>Nilusvirus</taxon>
        <taxon>Nilusvirus ssm2</taxon>
    </lineage>
</organism>
<dbReference type="InterPro" id="IPR019068">
    <property type="entry name" value="Restrct_endonuc_II_MjaI"/>
</dbReference>
<dbReference type="REBASE" id="35912">
    <property type="entry name" value="SphSSM2ORF66P"/>
</dbReference>
<dbReference type="GeneID" id="10326698"/>
<evidence type="ECO:0000313" key="1">
    <source>
        <dbReference type="EMBL" id="ADO97408.1"/>
    </source>
</evidence>
<dbReference type="GO" id="GO:0009036">
    <property type="term" value="F:type II site-specific deoxyribonuclease activity"/>
    <property type="evidence" value="ECO:0007669"/>
    <property type="project" value="InterPro"/>
</dbReference>
<accession>E3SIW0</accession>
<sequence length="175" mass="19944">MALLPYIGSVINLGNSFSQATRPRNVGQMSDLIQEYREVAGRPTVEGWESFYDQKIGSDKIDIAADKIWEYVQRIRENLNSLNRDDVKNWTKDLIIDKTFSGLQLQLDILEMVSETGEFRLSTPDEESQGIDGYVDGEPVSIKPNTYKKTIQSGKESIPYRIIFYKNTKRGLVVS</sequence>
<reference evidence="1 2" key="1">
    <citation type="journal article" date="2010" name="Environ. Microbiol.">
        <title>Genomic analysis of oceanic cyanobacterial myoviruses compared with T4-like myoviruses from diverse hosts and environments.</title>
        <authorList>
            <person name="Sullivan M.B."/>
            <person name="Huang K.H."/>
            <person name="Ignacio-Espinoza J.C."/>
            <person name="Berlin A.M."/>
            <person name="Kelly L."/>
            <person name="Weigele P.R."/>
            <person name="DeFrancesco A.S."/>
            <person name="Kern S.E."/>
            <person name="Thompson L.R."/>
            <person name="Young S."/>
            <person name="Yandava C."/>
            <person name="Fu R."/>
            <person name="Krastins B."/>
            <person name="Chase M."/>
            <person name="Sarracino D."/>
            <person name="Osburne M.S."/>
            <person name="Henn M.R."/>
            <person name="Chisholm S.W."/>
        </authorList>
    </citation>
    <scope>NUCLEOTIDE SEQUENCE [LARGE SCALE GENOMIC DNA]</scope>
    <source>
        <strain evidence="1">8017-1</strain>
    </source>
</reference>
<keyword evidence="2" id="KW-1185">Reference proteome</keyword>
<dbReference type="RefSeq" id="YP_004322222.1">
    <property type="nucleotide sequence ID" value="NC_015279.1"/>
</dbReference>
<proteinExistence type="predicted"/>
<dbReference type="Pfam" id="PF09568">
    <property type="entry name" value="RE_MjaI"/>
    <property type="match status" value="1"/>
</dbReference>